<evidence type="ECO:0000256" key="8">
    <source>
        <dbReference type="ARBA" id="ARBA00022989"/>
    </source>
</evidence>
<keyword evidence="5 10" id="KW-0145">Chemotaxis</keyword>
<proteinExistence type="inferred from homology"/>
<evidence type="ECO:0000256" key="10">
    <source>
        <dbReference type="RuleBase" id="RU364125"/>
    </source>
</evidence>
<dbReference type="HOGENOM" id="CLU_099018_1_0_6"/>
<keyword evidence="9 10" id="KW-0472">Membrane</keyword>
<keyword evidence="12" id="KW-1185">Reference proteome</keyword>
<evidence type="ECO:0000256" key="4">
    <source>
        <dbReference type="ARBA" id="ARBA00022475"/>
    </source>
</evidence>
<dbReference type="AlphaFoldDB" id="Q1YV69"/>
<dbReference type="OrthoDB" id="7058946at2"/>
<dbReference type="EMBL" id="AAPI01000001">
    <property type="protein sequence ID" value="EAS47839.1"/>
    <property type="molecule type" value="Genomic_DNA"/>
</dbReference>
<dbReference type="Pfam" id="PF03748">
    <property type="entry name" value="FliL"/>
    <property type="match status" value="1"/>
</dbReference>
<comment type="caution">
    <text evidence="11">The sequence shown here is derived from an EMBL/GenBank/DDBJ whole genome shotgun (WGS) entry which is preliminary data.</text>
</comment>
<evidence type="ECO:0000256" key="5">
    <source>
        <dbReference type="ARBA" id="ARBA00022500"/>
    </source>
</evidence>
<feature type="transmembrane region" description="Helical" evidence="10">
    <location>
        <begin position="18"/>
        <end position="43"/>
    </location>
</feature>
<evidence type="ECO:0000256" key="2">
    <source>
        <dbReference type="ARBA" id="ARBA00004162"/>
    </source>
</evidence>
<comment type="function">
    <text evidence="1 10">Controls the rotational direction of flagella during chemotaxis.</text>
</comment>
<dbReference type="PANTHER" id="PTHR35091">
    <property type="entry name" value="FLAGELLAR PROTEIN FLIL"/>
    <property type="match status" value="1"/>
</dbReference>
<keyword evidence="8 10" id="KW-1133">Transmembrane helix</keyword>
<keyword evidence="6 10" id="KW-0812">Transmembrane</keyword>
<comment type="subcellular location">
    <subcellularLocation>
        <location evidence="10">Cell inner membrane</location>
    </subcellularLocation>
    <subcellularLocation>
        <location evidence="2">Cell membrane</location>
        <topology evidence="2">Single-pass membrane protein</topology>
    </subcellularLocation>
</comment>
<dbReference type="eggNOG" id="COG1580">
    <property type="taxonomic scope" value="Bacteria"/>
</dbReference>
<evidence type="ECO:0000256" key="6">
    <source>
        <dbReference type="ARBA" id="ARBA00022692"/>
    </source>
</evidence>
<dbReference type="Proteomes" id="UP000005555">
    <property type="component" value="Unassembled WGS sequence"/>
</dbReference>
<gene>
    <name evidence="11" type="ORF">GB2207_08521</name>
</gene>
<evidence type="ECO:0000313" key="12">
    <source>
        <dbReference type="Proteomes" id="UP000005555"/>
    </source>
</evidence>
<evidence type="ECO:0000256" key="3">
    <source>
        <dbReference type="ARBA" id="ARBA00008281"/>
    </source>
</evidence>
<dbReference type="PANTHER" id="PTHR35091:SF2">
    <property type="entry name" value="FLAGELLAR PROTEIN FLIL"/>
    <property type="match status" value="1"/>
</dbReference>
<evidence type="ECO:0000256" key="1">
    <source>
        <dbReference type="ARBA" id="ARBA00002254"/>
    </source>
</evidence>
<evidence type="ECO:0000256" key="7">
    <source>
        <dbReference type="ARBA" id="ARBA00022779"/>
    </source>
</evidence>
<reference evidence="11 12" key="1">
    <citation type="submission" date="2006-03" db="EMBL/GenBank/DDBJ databases">
        <authorList>
            <person name="Giovannoni S.J."/>
            <person name="Cho J.-C."/>
            <person name="Ferriera S."/>
            <person name="Johnson J."/>
            <person name="Kravitz S."/>
            <person name="Halpern A."/>
            <person name="Remington K."/>
            <person name="Beeson K."/>
            <person name="Tran B."/>
            <person name="Rogers Y.-H."/>
            <person name="Friedman R."/>
            <person name="Venter J.C."/>
        </authorList>
    </citation>
    <scope>NUCLEOTIDE SEQUENCE [LARGE SCALE GENOMIC DNA]</scope>
    <source>
        <strain evidence="11 12">HTCC2207</strain>
    </source>
</reference>
<protein>
    <recommendedName>
        <fullName evidence="10">Flagellar protein FliL</fullName>
    </recommendedName>
</protein>
<keyword evidence="7 10" id="KW-0283">Flagellar rotation</keyword>
<name>Q1YV69_9GAMM</name>
<accession>Q1YV69</accession>
<dbReference type="GO" id="GO:0005886">
    <property type="term" value="C:plasma membrane"/>
    <property type="evidence" value="ECO:0007669"/>
    <property type="project" value="UniProtKB-SubCell"/>
</dbReference>
<keyword evidence="4" id="KW-1003">Cell membrane</keyword>
<evidence type="ECO:0000313" key="11">
    <source>
        <dbReference type="EMBL" id="EAS47839.1"/>
    </source>
</evidence>
<comment type="similarity">
    <text evidence="3 10">Belongs to the FliL family.</text>
</comment>
<dbReference type="STRING" id="314287.GB2207_08521"/>
<dbReference type="InterPro" id="IPR005503">
    <property type="entry name" value="FliL"/>
</dbReference>
<evidence type="ECO:0000256" key="9">
    <source>
        <dbReference type="ARBA" id="ARBA00023136"/>
    </source>
</evidence>
<keyword evidence="10" id="KW-0997">Cell inner membrane</keyword>
<dbReference type="GO" id="GO:0071978">
    <property type="term" value="P:bacterial-type flagellum-dependent swarming motility"/>
    <property type="evidence" value="ECO:0007669"/>
    <property type="project" value="TreeGrafter"/>
</dbReference>
<organism evidence="11 12">
    <name type="scientific">gamma proteobacterium HTCC2207</name>
    <dbReference type="NCBI Taxonomy" id="314287"/>
    <lineage>
        <taxon>Bacteria</taxon>
        <taxon>Pseudomonadati</taxon>
        <taxon>Pseudomonadota</taxon>
        <taxon>Gammaproteobacteria</taxon>
        <taxon>Cellvibrionales</taxon>
        <taxon>Porticoccaceae</taxon>
        <taxon>SAR92 clade</taxon>
    </lineage>
</organism>
<sequence>MSEENLEEEKAKSPILKIILIVVGILLLVAITVGGTLFATGFFDANEGLAAEEAIAALEAEAAAQAEAAAAAGPDKVKQDSPELTRFEPSYFVLPKVLVANISNSRKVMQATVAIMTHYDERVIDNVDKHDFPLRFAMLKVMRNITEAEVADKDFQDNLAAALKTEMNAVLEGLEDFGGIEAVYFTEFVVQ</sequence>
<dbReference type="GO" id="GO:0009425">
    <property type="term" value="C:bacterial-type flagellum basal body"/>
    <property type="evidence" value="ECO:0007669"/>
    <property type="project" value="InterPro"/>
</dbReference>
<dbReference type="GO" id="GO:0006935">
    <property type="term" value="P:chemotaxis"/>
    <property type="evidence" value="ECO:0007669"/>
    <property type="project" value="UniProtKB-KW"/>
</dbReference>